<gene>
    <name evidence="2" type="ORF">NAF29_14135</name>
</gene>
<comment type="caution">
    <text evidence="2">The sequence shown here is derived from an EMBL/GenBank/DDBJ whole genome shotgun (WGS) entry which is preliminary data.</text>
</comment>
<dbReference type="InterPro" id="IPR021249">
    <property type="entry name" value="DUF2788"/>
</dbReference>
<dbReference type="Pfam" id="PF10981">
    <property type="entry name" value="DUF2788"/>
    <property type="match status" value="1"/>
</dbReference>
<keyword evidence="3" id="KW-1185">Reference proteome</keyword>
<protein>
    <submittedName>
        <fullName evidence="2">DUF2788 domain-containing protein</fullName>
    </submittedName>
</protein>
<dbReference type="EMBL" id="JAMQGP010000007">
    <property type="protein sequence ID" value="MCM2680794.1"/>
    <property type="molecule type" value="Genomic_DNA"/>
</dbReference>
<dbReference type="Proteomes" id="UP001165393">
    <property type="component" value="Unassembled WGS sequence"/>
</dbReference>
<evidence type="ECO:0000256" key="1">
    <source>
        <dbReference type="SAM" id="Phobius"/>
    </source>
</evidence>
<accession>A0AA41W8A0</accession>
<keyword evidence="1" id="KW-1133">Transmembrane helix</keyword>
<evidence type="ECO:0000313" key="3">
    <source>
        <dbReference type="Proteomes" id="UP001165393"/>
    </source>
</evidence>
<dbReference type="RefSeq" id="WP_251262272.1">
    <property type="nucleotide sequence ID" value="NZ_JAMQGP010000007.1"/>
</dbReference>
<evidence type="ECO:0000313" key="2">
    <source>
        <dbReference type="EMBL" id="MCM2680794.1"/>
    </source>
</evidence>
<proteinExistence type="predicted"/>
<sequence>MQSKWLTEHWDKIESIGLYVFFAVIFFFIGMAIQDVLKRGNVPFFGRAIVWLVLFLGCAGFIAKGVIQAFFEASGTGG</sequence>
<organism evidence="2 3">
    <name type="scientific">Echinimonas agarilytica</name>
    <dbReference type="NCBI Taxonomy" id="1215918"/>
    <lineage>
        <taxon>Bacteria</taxon>
        <taxon>Pseudomonadati</taxon>
        <taxon>Pseudomonadota</taxon>
        <taxon>Gammaproteobacteria</taxon>
        <taxon>Alteromonadales</taxon>
        <taxon>Echinimonadaceae</taxon>
        <taxon>Echinimonas</taxon>
    </lineage>
</organism>
<name>A0AA41W8A0_9GAMM</name>
<keyword evidence="1" id="KW-0812">Transmembrane</keyword>
<keyword evidence="1" id="KW-0472">Membrane</keyword>
<dbReference type="AlphaFoldDB" id="A0AA41W8A0"/>
<feature type="transmembrane region" description="Helical" evidence="1">
    <location>
        <begin position="49"/>
        <end position="71"/>
    </location>
</feature>
<reference evidence="2 3" key="1">
    <citation type="journal article" date="2013" name="Antonie Van Leeuwenhoek">
        <title>Echinimonas agarilytica gen. nov., sp. nov., a new gammaproteobacterium isolated from the sea urchin Strongylocentrotus intermedius.</title>
        <authorList>
            <person name="Nedashkovskaya O.I."/>
            <person name="Stenkova A.M."/>
            <person name="Zhukova N.V."/>
            <person name="Van Trappen S."/>
            <person name="Lee J.S."/>
            <person name="Kim S.B."/>
        </authorList>
    </citation>
    <scope>NUCLEOTIDE SEQUENCE [LARGE SCALE GENOMIC DNA]</scope>
    <source>
        <strain evidence="2 3">KMM 6351</strain>
    </source>
</reference>
<feature type="transmembrane region" description="Helical" evidence="1">
    <location>
        <begin position="16"/>
        <end position="37"/>
    </location>
</feature>